<reference evidence="1" key="1">
    <citation type="journal article" date="2023" name="Mol. Phylogenet. Evol.">
        <title>Genome-scale phylogeny and comparative genomics of the fungal order Sordariales.</title>
        <authorList>
            <person name="Hensen N."/>
            <person name="Bonometti L."/>
            <person name="Westerberg I."/>
            <person name="Brannstrom I.O."/>
            <person name="Guillou S."/>
            <person name="Cros-Aarteil S."/>
            <person name="Calhoun S."/>
            <person name="Haridas S."/>
            <person name="Kuo A."/>
            <person name="Mondo S."/>
            <person name="Pangilinan J."/>
            <person name="Riley R."/>
            <person name="LaButti K."/>
            <person name="Andreopoulos B."/>
            <person name="Lipzen A."/>
            <person name="Chen C."/>
            <person name="Yan M."/>
            <person name="Daum C."/>
            <person name="Ng V."/>
            <person name="Clum A."/>
            <person name="Steindorff A."/>
            <person name="Ohm R.A."/>
            <person name="Martin F."/>
            <person name="Silar P."/>
            <person name="Natvig D.O."/>
            <person name="Lalanne C."/>
            <person name="Gautier V."/>
            <person name="Ament-Velasquez S.L."/>
            <person name="Kruys A."/>
            <person name="Hutchinson M.I."/>
            <person name="Powell A.J."/>
            <person name="Barry K."/>
            <person name="Miller A.N."/>
            <person name="Grigoriev I.V."/>
            <person name="Debuchy R."/>
            <person name="Gladieux P."/>
            <person name="Hiltunen Thoren M."/>
            <person name="Johannesson H."/>
        </authorList>
    </citation>
    <scope>NUCLEOTIDE SEQUENCE</scope>
    <source>
        <strain evidence="1">CBS 532.94</strain>
    </source>
</reference>
<gene>
    <name evidence="1" type="ORF">C8A03DRAFT_38973</name>
</gene>
<dbReference type="InterPro" id="IPR027417">
    <property type="entry name" value="P-loop_NTPase"/>
</dbReference>
<dbReference type="SUPFAM" id="SSF52540">
    <property type="entry name" value="P-loop containing nucleoside triphosphate hydrolases"/>
    <property type="match status" value="1"/>
</dbReference>
<dbReference type="AlphaFoldDB" id="A0AAN7C1E0"/>
<reference evidence="1" key="2">
    <citation type="submission" date="2023-05" db="EMBL/GenBank/DDBJ databases">
        <authorList>
            <consortium name="Lawrence Berkeley National Laboratory"/>
            <person name="Steindorff A."/>
            <person name="Hensen N."/>
            <person name="Bonometti L."/>
            <person name="Westerberg I."/>
            <person name="Brannstrom I.O."/>
            <person name="Guillou S."/>
            <person name="Cros-Aarteil S."/>
            <person name="Calhoun S."/>
            <person name="Haridas S."/>
            <person name="Kuo A."/>
            <person name="Mondo S."/>
            <person name="Pangilinan J."/>
            <person name="Riley R."/>
            <person name="Labutti K."/>
            <person name="Andreopoulos B."/>
            <person name="Lipzen A."/>
            <person name="Chen C."/>
            <person name="Yanf M."/>
            <person name="Daum C."/>
            <person name="Ng V."/>
            <person name="Clum A."/>
            <person name="Ohm R."/>
            <person name="Martin F."/>
            <person name="Silar P."/>
            <person name="Natvig D."/>
            <person name="Lalanne C."/>
            <person name="Gautier V."/>
            <person name="Ament-Velasquez S.L."/>
            <person name="Kruys A."/>
            <person name="Hutchinson M.I."/>
            <person name="Powell A.J."/>
            <person name="Barry K."/>
            <person name="Miller A.N."/>
            <person name="Grigoriev I.V."/>
            <person name="Debuchy R."/>
            <person name="Gladieux P."/>
            <person name="Thoren M.H."/>
            <person name="Johannesson H."/>
        </authorList>
    </citation>
    <scope>NUCLEOTIDE SEQUENCE</scope>
    <source>
        <strain evidence="1">CBS 532.94</strain>
    </source>
</reference>
<dbReference type="PANTHER" id="PTHR47642">
    <property type="entry name" value="ATP-DEPENDENT DNA HELICASE"/>
    <property type="match status" value="1"/>
</dbReference>
<organism evidence="1 2">
    <name type="scientific">Achaetomium macrosporum</name>
    <dbReference type="NCBI Taxonomy" id="79813"/>
    <lineage>
        <taxon>Eukaryota</taxon>
        <taxon>Fungi</taxon>
        <taxon>Dikarya</taxon>
        <taxon>Ascomycota</taxon>
        <taxon>Pezizomycotina</taxon>
        <taxon>Sordariomycetes</taxon>
        <taxon>Sordariomycetidae</taxon>
        <taxon>Sordariales</taxon>
        <taxon>Chaetomiaceae</taxon>
        <taxon>Achaetomium</taxon>
    </lineage>
</organism>
<keyword evidence="2" id="KW-1185">Reference proteome</keyword>
<comment type="caution">
    <text evidence="1">The sequence shown here is derived from an EMBL/GenBank/DDBJ whole genome shotgun (WGS) entry which is preliminary data.</text>
</comment>
<name>A0AAN7C1E0_9PEZI</name>
<evidence type="ECO:0008006" key="3">
    <source>
        <dbReference type="Google" id="ProtNLM"/>
    </source>
</evidence>
<dbReference type="InterPro" id="IPR051055">
    <property type="entry name" value="PIF1_helicase"/>
</dbReference>
<sequence length="182" mass="20211">MGETWPRHGNQPLGSRSVMLIGDFFQLHPVAERALYTNATSLTDVELVGRNAYRAFNLTVELSQVVRQQGDEQALFRKALDGLRYNNPTAQQWRLLSTRTQAVLALDEVKQFDDALQRLNQPCYQAVANNTGPRAHEVDAADAGNLHKKIPLVLGARVMLTENVWTDVGLVNGAIGTIRDFA</sequence>
<dbReference type="Proteomes" id="UP001303760">
    <property type="component" value="Unassembled WGS sequence"/>
</dbReference>
<dbReference type="EMBL" id="MU860588">
    <property type="protein sequence ID" value="KAK4233322.1"/>
    <property type="molecule type" value="Genomic_DNA"/>
</dbReference>
<accession>A0AAN7C1E0</accession>
<evidence type="ECO:0000313" key="1">
    <source>
        <dbReference type="EMBL" id="KAK4233322.1"/>
    </source>
</evidence>
<proteinExistence type="predicted"/>
<evidence type="ECO:0000313" key="2">
    <source>
        <dbReference type="Proteomes" id="UP001303760"/>
    </source>
</evidence>
<protein>
    <recommendedName>
        <fullName evidence="3">ATP-dependent DNA helicase</fullName>
    </recommendedName>
</protein>